<comment type="caution">
    <text evidence="1">The sequence shown here is derived from an EMBL/GenBank/DDBJ whole genome shotgun (WGS) entry which is preliminary data.</text>
</comment>
<dbReference type="GO" id="GO:0051213">
    <property type="term" value="F:dioxygenase activity"/>
    <property type="evidence" value="ECO:0007669"/>
    <property type="project" value="UniProtKB-KW"/>
</dbReference>
<gene>
    <name evidence="1" type="ORF">ACFOD3_15015</name>
</gene>
<keyword evidence="2" id="KW-1185">Reference proteome</keyword>
<keyword evidence="1" id="KW-0223">Dioxygenase</keyword>
<proteinExistence type="predicted"/>
<protein>
    <submittedName>
        <fullName evidence="1">2OG-Fe dioxygenase family protein</fullName>
    </submittedName>
</protein>
<reference evidence="2" key="1">
    <citation type="journal article" date="2019" name="Int. J. Syst. Evol. Microbiol.">
        <title>The Global Catalogue of Microorganisms (GCM) 10K type strain sequencing project: providing services to taxonomists for standard genome sequencing and annotation.</title>
        <authorList>
            <consortium name="The Broad Institute Genomics Platform"/>
            <consortium name="The Broad Institute Genome Sequencing Center for Infectious Disease"/>
            <person name="Wu L."/>
            <person name="Ma J."/>
        </authorList>
    </citation>
    <scope>NUCLEOTIDE SEQUENCE [LARGE SCALE GENOMIC DNA]</scope>
    <source>
        <strain evidence="2">CGMCC 1.16855</strain>
    </source>
</reference>
<organism evidence="1 2">
    <name type="scientific">Falsiroseomonas tokyonensis</name>
    <dbReference type="NCBI Taxonomy" id="430521"/>
    <lineage>
        <taxon>Bacteria</taxon>
        <taxon>Pseudomonadati</taxon>
        <taxon>Pseudomonadota</taxon>
        <taxon>Alphaproteobacteria</taxon>
        <taxon>Acetobacterales</taxon>
        <taxon>Roseomonadaceae</taxon>
        <taxon>Falsiroseomonas</taxon>
    </lineage>
</organism>
<keyword evidence="1" id="KW-0560">Oxidoreductase</keyword>
<sequence>MTPEKTPLVQAGFVHLQAEATEAALPPAALADFPAFAASWEGMPLDQHMADGGRYRRRRHAVLSARAGTPGLVREADAPHWQARDHNPLNGGIQRHFEPIPRAITASAGFAGIADWARAAFDAADPGRDWHIEAHQFRIEAGPDIAGRPTPEGMHRDGVDWVLVLLVRRENVDEGVTEIATPDGTRLGAFTLTQPLDAVLLDDHRILHGVTPVVPHDATRPAWRDVLVLTFRRRG</sequence>
<dbReference type="RefSeq" id="WP_216837292.1">
    <property type="nucleotide sequence ID" value="NZ_JAFNJS010000004.1"/>
</dbReference>
<evidence type="ECO:0000313" key="2">
    <source>
        <dbReference type="Proteomes" id="UP001595420"/>
    </source>
</evidence>
<evidence type="ECO:0000313" key="1">
    <source>
        <dbReference type="EMBL" id="MFC3001215.1"/>
    </source>
</evidence>
<dbReference type="InterPro" id="IPR018724">
    <property type="entry name" value="2OG-Fe_dioxygenase"/>
</dbReference>
<name>A0ABV7BYZ0_9PROT</name>
<dbReference type="EMBL" id="JBHRSB010000004">
    <property type="protein sequence ID" value="MFC3001215.1"/>
    <property type="molecule type" value="Genomic_DNA"/>
</dbReference>
<dbReference type="Pfam" id="PF10014">
    <property type="entry name" value="2OG-Fe_Oxy_2"/>
    <property type="match status" value="1"/>
</dbReference>
<dbReference type="Proteomes" id="UP001595420">
    <property type="component" value="Unassembled WGS sequence"/>
</dbReference>
<accession>A0ABV7BYZ0</accession>